<dbReference type="GO" id="GO:0050308">
    <property type="term" value="F:sugar-phosphatase activity"/>
    <property type="evidence" value="ECO:0007669"/>
    <property type="project" value="TreeGrafter"/>
</dbReference>
<proteinExistence type="predicted"/>
<dbReference type="Proteomes" id="UP000545037">
    <property type="component" value="Unassembled WGS sequence"/>
</dbReference>
<dbReference type="NCBIfam" id="TIGR01509">
    <property type="entry name" value="HAD-SF-IA-v3"/>
    <property type="match status" value="1"/>
</dbReference>
<organism evidence="1 2">
    <name type="scientific">Brevundimonas variabilis</name>
    <dbReference type="NCBI Taxonomy" id="74312"/>
    <lineage>
        <taxon>Bacteria</taxon>
        <taxon>Pseudomonadati</taxon>
        <taxon>Pseudomonadota</taxon>
        <taxon>Alphaproteobacteria</taxon>
        <taxon>Caulobacterales</taxon>
        <taxon>Caulobacteraceae</taxon>
        <taxon>Brevundimonas</taxon>
    </lineage>
</organism>
<dbReference type="AlphaFoldDB" id="A0A7W9FFL5"/>
<evidence type="ECO:0000313" key="1">
    <source>
        <dbReference type="EMBL" id="MBB5747567.1"/>
    </source>
</evidence>
<dbReference type="Gene3D" id="3.40.50.1000">
    <property type="entry name" value="HAD superfamily/HAD-like"/>
    <property type="match status" value="1"/>
</dbReference>
<evidence type="ECO:0000313" key="2">
    <source>
        <dbReference type="Proteomes" id="UP000545037"/>
    </source>
</evidence>
<dbReference type="InterPro" id="IPR036412">
    <property type="entry name" value="HAD-like_sf"/>
</dbReference>
<dbReference type="RefSeq" id="WP_183214556.1">
    <property type="nucleotide sequence ID" value="NZ_JACHOR010000006.1"/>
</dbReference>
<name>A0A7W9FFL5_9CAUL</name>
<accession>A0A7W9FFL5</accession>
<gene>
    <name evidence="1" type="ORF">GGR13_003195</name>
</gene>
<dbReference type="InterPro" id="IPR023214">
    <property type="entry name" value="HAD_sf"/>
</dbReference>
<keyword evidence="2" id="KW-1185">Reference proteome</keyword>
<sequence>MSRFAGAIFDVDGVLLASPHERAWREALQGIADPDLFTPELYRSQVAGKPRHDGALAGLLSLGVRDAQGLARVYAARKQARLEVLIKTGTVHAFPDAVRFVLASKARGLLVAAASSSRNATAMMRAIPLERGGTLLDALDVDVSGRDVAHGKPAPDLFLAAAHALGVTPADCFVAEDATAGIRAANAGGMQALGVARFHEASSLEAAGADLVVTSLDEVDLEALGEGRLERRIS</sequence>
<dbReference type="InterPro" id="IPR006439">
    <property type="entry name" value="HAD-SF_hydro_IA"/>
</dbReference>
<dbReference type="Gene3D" id="1.10.150.240">
    <property type="entry name" value="Putative phosphatase, domain 2"/>
    <property type="match status" value="1"/>
</dbReference>
<dbReference type="EMBL" id="JACHOR010000006">
    <property type="protein sequence ID" value="MBB5747567.1"/>
    <property type="molecule type" value="Genomic_DNA"/>
</dbReference>
<dbReference type="InterPro" id="IPR051806">
    <property type="entry name" value="HAD-like_SPP"/>
</dbReference>
<dbReference type="SFLD" id="SFLDS00003">
    <property type="entry name" value="Haloacid_Dehalogenase"/>
    <property type="match status" value="1"/>
</dbReference>
<dbReference type="PANTHER" id="PTHR43481">
    <property type="entry name" value="FRUCTOSE-1-PHOSPHATE PHOSPHATASE"/>
    <property type="match status" value="1"/>
</dbReference>
<dbReference type="SFLD" id="SFLDG01129">
    <property type="entry name" value="C1.5:_HAD__Beta-PGM__Phosphata"/>
    <property type="match status" value="1"/>
</dbReference>
<dbReference type="InterPro" id="IPR023198">
    <property type="entry name" value="PGP-like_dom2"/>
</dbReference>
<dbReference type="SUPFAM" id="SSF56784">
    <property type="entry name" value="HAD-like"/>
    <property type="match status" value="1"/>
</dbReference>
<reference evidence="1 2" key="1">
    <citation type="submission" date="2020-08" db="EMBL/GenBank/DDBJ databases">
        <title>Genomic Encyclopedia of Type Strains, Phase IV (KMG-IV): sequencing the most valuable type-strain genomes for metagenomic binning, comparative biology and taxonomic classification.</title>
        <authorList>
            <person name="Goeker M."/>
        </authorList>
    </citation>
    <scope>NUCLEOTIDE SEQUENCE [LARGE SCALE GENOMIC DNA]</scope>
    <source>
        <strain evidence="1 2">DSM 4737</strain>
    </source>
</reference>
<dbReference type="Pfam" id="PF00702">
    <property type="entry name" value="Hydrolase"/>
    <property type="match status" value="1"/>
</dbReference>
<dbReference type="PANTHER" id="PTHR43481:SF4">
    <property type="entry name" value="GLYCEROL-1-PHOSPHATE PHOSPHOHYDROLASE 1-RELATED"/>
    <property type="match status" value="1"/>
</dbReference>
<protein>
    <submittedName>
        <fullName evidence="1">Beta-phosphoglucomutase-like phosphatase (HAD superfamily)</fullName>
    </submittedName>
</protein>
<comment type="caution">
    <text evidence="1">The sequence shown here is derived from an EMBL/GenBank/DDBJ whole genome shotgun (WGS) entry which is preliminary data.</text>
</comment>